<dbReference type="Pfam" id="PF00027">
    <property type="entry name" value="cNMP_binding"/>
    <property type="match status" value="1"/>
</dbReference>
<feature type="region of interest" description="Disordered" evidence="7">
    <location>
        <begin position="713"/>
        <end position="802"/>
    </location>
</feature>
<dbReference type="GO" id="GO:0003254">
    <property type="term" value="P:regulation of membrane depolarization"/>
    <property type="evidence" value="ECO:0000318"/>
    <property type="project" value="GO_Central"/>
</dbReference>
<feature type="region of interest" description="Disordered" evidence="7">
    <location>
        <begin position="1103"/>
        <end position="1284"/>
    </location>
</feature>
<name>H3GD12_PHYRM</name>
<keyword evidence="12" id="KW-1185">Reference proteome</keyword>
<feature type="region of interest" description="Disordered" evidence="7">
    <location>
        <begin position="846"/>
        <end position="898"/>
    </location>
</feature>
<evidence type="ECO:0008006" key="13">
    <source>
        <dbReference type="Google" id="ProtNLM"/>
    </source>
</evidence>
<dbReference type="VEuPathDB" id="FungiDB:KRP23_9928"/>
<dbReference type="HOGENOM" id="CLU_006558_0_0_1"/>
<feature type="domain" description="Cyclic nucleotide-binding" evidence="10">
    <location>
        <begin position="466"/>
        <end position="614"/>
    </location>
</feature>
<dbReference type="SUPFAM" id="SSF81324">
    <property type="entry name" value="Voltage-gated potassium channels"/>
    <property type="match status" value="1"/>
</dbReference>
<feature type="compositionally biased region" description="Basic and acidic residues" evidence="7">
    <location>
        <begin position="1124"/>
        <end position="1135"/>
    </location>
</feature>
<dbReference type="EnsemblProtists" id="Phyra73417">
    <property type="protein sequence ID" value="Phyra73417"/>
    <property type="gene ID" value="Phyra73417"/>
</dbReference>
<dbReference type="EMBL" id="DS566000">
    <property type="status" value="NOT_ANNOTATED_CDS"/>
    <property type="molecule type" value="Genomic_DNA"/>
</dbReference>
<feature type="compositionally biased region" description="Basic and acidic residues" evidence="7">
    <location>
        <begin position="731"/>
        <end position="756"/>
    </location>
</feature>
<reference evidence="11" key="2">
    <citation type="submission" date="2015-06" db="UniProtKB">
        <authorList>
            <consortium name="EnsemblProtists"/>
        </authorList>
    </citation>
    <scope>IDENTIFICATION</scope>
    <source>
        <strain evidence="11">Pr102</strain>
    </source>
</reference>
<dbReference type="PROSITE" id="PS50042">
    <property type="entry name" value="CNMP_BINDING_3"/>
    <property type="match status" value="1"/>
</dbReference>
<dbReference type="VEuPathDB" id="FungiDB:KRP22_7226"/>
<evidence type="ECO:0000256" key="4">
    <source>
        <dbReference type="ARBA" id="ARBA00022989"/>
    </source>
</evidence>
<dbReference type="Pfam" id="PF00520">
    <property type="entry name" value="Ion_trans"/>
    <property type="match status" value="1"/>
</dbReference>
<keyword evidence="4 8" id="KW-1133">Transmembrane helix</keyword>
<dbReference type="Proteomes" id="UP000005238">
    <property type="component" value="Unassembled WGS sequence"/>
</dbReference>
<dbReference type="OMA" id="CINSIWE"/>
<feature type="compositionally biased region" description="Basic and acidic residues" evidence="7">
    <location>
        <begin position="874"/>
        <end position="888"/>
    </location>
</feature>
<dbReference type="SMART" id="SM00233">
    <property type="entry name" value="PH"/>
    <property type="match status" value="1"/>
</dbReference>
<dbReference type="PROSITE" id="PS50003">
    <property type="entry name" value="PH_DOMAIN"/>
    <property type="match status" value="1"/>
</dbReference>
<protein>
    <recommendedName>
        <fullName evidence="13">Cyclic nucleotide-binding domain-containing protein</fullName>
    </recommendedName>
</protein>
<feature type="transmembrane region" description="Helical" evidence="8">
    <location>
        <begin position="202"/>
        <end position="220"/>
    </location>
</feature>
<feature type="transmembrane region" description="Helical" evidence="8">
    <location>
        <begin position="360"/>
        <end position="389"/>
    </location>
</feature>
<dbReference type="eggNOG" id="KOG0498">
    <property type="taxonomic scope" value="Eukaryota"/>
</dbReference>
<evidence type="ECO:0000256" key="1">
    <source>
        <dbReference type="ARBA" id="ARBA00004141"/>
    </source>
</evidence>
<feature type="compositionally biased region" description="Low complexity" evidence="7">
    <location>
        <begin position="1138"/>
        <end position="1154"/>
    </location>
</feature>
<dbReference type="InParanoid" id="H3GD12"/>
<evidence type="ECO:0000256" key="5">
    <source>
        <dbReference type="ARBA" id="ARBA00023065"/>
    </source>
</evidence>
<dbReference type="InterPro" id="IPR001849">
    <property type="entry name" value="PH_domain"/>
</dbReference>
<sequence>MAPRTPSPAPSPAVRPSAAPRLAAVVRGVAPRKSVMSRLTQFQISKPVSVVPYAPERLSITQTAMTPEMMKSISDKGAQRERETKSRKEDSVTTLFAALRMRRVLHRVQAEHGQSGPRVVVDETKDNLERHLKVLSRYKIRQVDTDGDDARQLRNLPSMMVNPHTSLYKLWQLLTLLIIIYQSIMLPFALAFGSNDTTAVDILMSSIFAFDIVVAFNTPIAEDTDESVYITDRWRIASTYLRGWFFFDLLACMPFDYVLLLVNNSKSNLSVLGLLKALRVPRLLRLYSRHANLLRLVRLVVSFLIINHYVACFWYGLVMSDQTRALDDSTDPMHLYIVAFYQSLLVVMGQNITVYEDTEYIFCVLAMVVGAVLMAVVFGNVAILIANYYESQSSHQKKMEWLFASMNRMKLPYDLQNRINAYYQAMWERHGTLDGAVTAFIPELSRNLAYEVELFLRMDMINRAPIFQNCSAKVVQELVMELELQVFMPGDYVVVRGEVGNDMYFVQNGICEVTKEIDMPPVPLPRNPSRLSQATQAAQAALHGRMSPSTREINASQIPSTPPAKLKEVVLKVLGQGDYFGEIALLMNCKRTANVRAQVFSELCTLTREVFESISTRYLEDRNIIEKFIMDKYDPSMLQAAMKQSHEVSMRSNGPAAAAAAAARTSSAFPKSQGPSHTMSYGEGTSRSESATAKITGLLNKVLERMDHLEVQLGKESEARRSLSRHAGKAVADEPERVSQRNLRVAEHIAELEASKTKNASADNPTEESAPPVDATASATSTNTDEPEPRKRQPSLKALRSWRNLNGDSLGFGMRLRSGSKSRLGLQGYTPGIGVGVGAVGAVGSFRTGSRGLSNSRPSSVRSTARANDLFVDSDLHIPEPEPRSGRESEDENTDQFPSDILDDLARSLDPQQQDRLSGLFVDKGSDGRVIVLITVKVTMLTLCGKVLKTSSHTMMRMGDLTLQPTAPIPPEIEGYLKKLKRKTRSLAGNWNKRWFFVDPRRREFGYSDNRTSAPRSSIYLDDITAVVQFDDTHFQVESRTRNFFLCGESKASTACWVTSLEGYRKKLIEYEKDKIAFTAAAATAAAKASAAAAALCIEAPQQSPPPAAAREPRQAINKKKKSRDSSDPEERQPARDSFGSSSSSSMSSTASSSKSKREGGKAEYSPSDRLPPKSEQRSPSPLAKDTRRPSSHSKNRSPPPSPPSPGAEKKTRDRPRDRERGRDRDRDRKFERESKRESSNDRDRSGNSDRERSGNSDRDRSRDRNARAPTVRGSVMQAWVDDF</sequence>
<dbReference type="InterPro" id="IPR000595">
    <property type="entry name" value="cNMP-bd_dom"/>
</dbReference>
<keyword evidence="5" id="KW-0406">Ion transport</keyword>
<feature type="transmembrane region" description="Helical" evidence="8">
    <location>
        <begin position="333"/>
        <end position="353"/>
    </location>
</feature>
<dbReference type="InterPro" id="IPR005821">
    <property type="entry name" value="Ion_trans_dom"/>
</dbReference>
<evidence type="ECO:0000256" key="7">
    <source>
        <dbReference type="SAM" id="MobiDB-lite"/>
    </source>
</evidence>
<dbReference type="SMART" id="SM00100">
    <property type="entry name" value="cNMP"/>
    <property type="match status" value="1"/>
</dbReference>
<dbReference type="SUPFAM" id="SSF51206">
    <property type="entry name" value="cAMP-binding domain-like"/>
    <property type="match status" value="1"/>
</dbReference>
<dbReference type="PANTHER" id="PTHR45689">
    <property type="entry name" value="I[[H]] CHANNEL, ISOFORM E"/>
    <property type="match status" value="1"/>
</dbReference>
<dbReference type="InterPro" id="IPR018488">
    <property type="entry name" value="cNMP-bd_CS"/>
</dbReference>
<reference evidence="12" key="1">
    <citation type="journal article" date="2006" name="Science">
        <title>Phytophthora genome sequences uncover evolutionary origins and mechanisms of pathogenesis.</title>
        <authorList>
            <person name="Tyler B.M."/>
            <person name="Tripathy S."/>
            <person name="Zhang X."/>
            <person name="Dehal P."/>
            <person name="Jiang R.H."/>
            <person name="Aerts A."/>
            <person name="Arredondo F.D."/>
            <person name="Baxter L."/>
            <person name="Bensasson D."/>
            <person name="Beynon J.L."/>
            <person name="Chapman J."/>
            <person name="Damasceno C.M."/>
            <person name="Dorrance A.E."/>
            <person name="Dou D."/>
            <person name="Dickerman A.W."/>
            <person name="Dubchak I.L."/>
            <person name="Garbelotto M."/>
            <person name="Gijzen M."/>
            <person name="Gordon S.G."/>
            <person name="Govers F."/>
            <person name="Grunwald N.J."/>
            <person name="Huang W."/>
            <person name="Ivors K.L."/>
            <person name="Jones R.W."/>
            <person name="Kamoun S."/>
            <person name="Krampis K."/>
            <person name="Lamour K.H."/>
            <person name="Lee M.K."/>
            <person name="McDonald W.H."/>
            <person name="Medina M."/>
            <person name="Meijer H.J."/>
            <person name="Nordberg E.K."/>
            <person name="Maclean D.J."/>
            <person name="Ospina-Giraldo M.D."/>
            <person name="Morris P.F."/>
            <person name="Phuntumart V."/>
            <person name="Putnam N.H."/>
            <person name="Rash S."/>
            <person name="Rose J.K."/>
            <person name="Sakihama Y."/>
            <person name="Salamov A.A."/>
            <person name="Savidor A."/>
            <person name="Scheuring C.F."/>
            <person name="Smith B.M."/>
            <person name="Sobral B.W."/>
            <person name="Terry A."/>
            <person name="Torto-Alalibo T.A."/>
            <person name="Win J."/>
            <person name="Xu Z."/>
            <person name="Zhang H."/>
            <person name="Grigoriev I.V."/>
            <person name="Rokhsar D.S."/>
            <person name="Boore J.L."/>
        </authorList>
    </citation>
    <scope>NUCLEOTIDE SEQUENCE [LARGE SCALE GENOMIC DNA]</scope>
    <source>
        <strain evidence="12">Pr102</strain>
    </source>
</reference>
<feature type="transmembrane region" description="Helical" evidence="8">
    <location>
        <begin position="296"/>
        <end position="317"/>
    </location>
</feature>
<dbReference type="SUPFAM" id="SSF50729">
    <property type="entry name" value="PH domain-like"/>
    <property type="match status" value="1"/>
</dbReference>
<evidence type="ECO:0000313" key="11">
    <source>
        <dbReference type="EnsemblProtists" id="Phyra73417"/>
    </source>
</evidence>
<dbReference type="InterPro" id="IPR051413">
    <property type="entry name" value="K/Na_HCN_channel"/>
</dbReference>
<feature type="region of interest" description="Disordered" evidence="7">
    <location>
        <begin position="72"/>
        <end position="91"/>
    </location>
</feature>
<organism evidence="11 12">
    <name type="scientific">Phytophthora ramorum</name>
    <name type="common">Sudden oak death agent</name>
    <dbReference type="NCBI Taxonomy" id="164328"/>
    <lineage>
        <taxon>Eukaryota</taxon>
        <taxon>Sar</taxon>
        <taxon>Stramenopiles</taxon>
        <taxon>Oomycota</taxon>
        <taxon>Peronosporomycetes</taxon>
        <taxon>Peronosporales</taxon>
        <taxon>Peronosporaceae</taxon>
        <taxon>Phytophthora</taxon>
    </lineage>
</organism>
<dbReference type="Gene3D" id="1.10.287.630">
    <property type="entry name" value="Helix hairpin bin"/>
    <property type="match status" value="1"/>
</dbReference>
<dbReference type="Gene3D" id="2.30.29.30">
    <property type="entry name" value="Pleckstrin-homology domain (PH domain)/Phosphotyrosine-binding domain (PTB)"/>
    <property type="match status" value="1"/>
</dbReference>
<keyword evidence="3 8" id="KW-0812">Transmembrane</keyword>
<evidence type="ECO:0000259" key="10">
    <source>
        <dbReference type="PROSITE" id="PS50042"/>
    </source>
</evidence>
<feature type="region of interest" description="Disordered" evidence="7">
    <location>
        <begin position="649"/>
        <end position="689"/>
    </location>
</feature>
<feature type="compositionally biased region" description="Polar residues" evidence="7">
    <location>
        <begin position="664"/>
        <end position="689"/>
    </location>
</feature>
<dbReference type="STRING" id="164328.H3GD12"/>
<feature type="transmembrane region" description="Helical" evidence="8">
    <location>
        <begin position="241"/>
        <end position="262"/>
    </location>
</feature>
<evidence type="ECO:0000256" key="3">
    <source>
        <dbReference type="ARBA" id="ARBA00022692"/>
    </source>
</evidence>
<dbReference type="PROSITE" id="PS00889">
    <property type="entry name" value="CNMP_BINDING_2"/>
    <property type="match status" value="1"/>
</dbReference>
<evidence type="ECO:0000259" key="9">
    <source>
        <dbReference type="PROSITE" id="PS50003"/>
    </source>
</evidence>
<dbReference type="PANTHER" id="PTHR45689:SF5">
    <property type="entry name" value="I[[H]] CHANNEL, ISOFORM E"/>
    <property type="match status" value="1"/>
</dbReference>
<dbReference type="CDD" id="cd00038">
    <property type="entry name" value="CAP_ED"/>
    <property type="match status" value="1"/>
</dbReference>
<feature type="transmembrane region" description="Helical" evidence="8">
    <location>
        <begin position="170"/>
        <end position="190"/>
    </location>
</feature>
<dbReference type="GO" id="GO:0071805">
    <property type="term" value="P:potassium ion transmembrane transport"/>
    <property type="evidence" value="ECO:0000318"/>
    <property type="project" value="GO_Central"/>
</dbReference>
<dbReference type="Pfam" id="PF00169">
    <property type="entry name" value="PH"/>
    <property type="match status" value="1"/>
</dbReference>
<dbReference type="InterPro" id="IPR018490">
    <property type="entry name" value="cNMP-bd_dom_sf"/>
</dbReference>
<evidence type="ECO:0000256" key="2">
    <source>
        <dbReference type="ARBA" id="ARBA00022448"/>
    </source>
</evidence>
<dbReference type="GO" id="GO:0005249">
    <property type="term" value="F:voltage-gated potassium channel activity"/>
    <property type="evidence" value="ECO:0000318"/>
    <property type="project" value="GO_Central"/>
</dbReference>
<keyword evidence="2" id="KW-0813">Transport</keyword>
<feature type="compositionally biased region" description="Basic and acidic residues" evidence="7">
    <location>
        <begin position="1208"/>
        <end position="1267"/>
    </location>
</feature>
<dbReference type="Gene3D" id="2.60.120.10">
    <property type="entry name" value="Jelly Rolls"/>
    <property type="match status" value="1"/>
</dbReference>
<accession>H3GD12</accession>
<dbReference type="GO" id="GO:0035725">
    <property type="term" value="P:sodium ion transmembrane transport"/>
    <property type="evidence" value="ECO:0000318"/>
    <property type="project" value="GO_Central"/>
</dbReference>
<dbReference type="InterPro" id="IPR014710">
    <property type="entry name" value="RmlC-like_jellyroll"/>
</dbReference>
<feature type="compositionally biased region" description="Basic and acidic residues" evidence="7">
    <location>
        <begin position="73"/>
        <end position="91"/>
    </location>
</feature>
<dbReference type="GO" id="GO:0098855">
    <property type="term" value="C:HCN channel complex"/>
    <property type="evidence" value="ECO:0000318"/>
    <property type="project" value="GO_Central"/>
</dbReference>
<feature type="compositionally biased region" description="Polar residues" evidence="7">
    <location>
        <begin position="847"/>
        <end position="866"/>
    </location>
</feature>
<feature type="domain" description="PH" evidence="9">
    <location>
        <begin position="970"/>
        <end position="1066"/>
    </location>
</feature>
<evidence type="ECO:0000256" key="6">
    <source>
        <dbReference type="ARBA" id="ARBA00023136"/>
    </source>
</evidence>
<proteinExistence type="predicted"/>
<keyword evidence="6 8" id="KW-0472">Membrane</keyword>
<evidence type="ECO:0000256" key="8">
    <source>
        <dbReference type="SAM" id="Phobius"/>
    </source>
</evidence>
<dbReference type="PROSITE" id="PS00888">
    <property type="entry name" value="CNMP_BINDING_1"/>
    <property type="match status" value="1"/>
</dbReference>
<dbReference type="Gene3D" id="1.10.287.70">
    <property type="match status" value="1"/>
</dbReference>
<dbReference type="InterPro" id="IPR011993">
    <property type="entry name" value="PH-like_dom_sf"/>
</dbReference>
<comment type="subcellular location">
    <subcellularLocation>
        <location evidence="1">Membrane</location>
        <topology evidence="1">Multi-pass membrane protein</topology>
    </subcellularLocation>
</comment>
<evidence type="ECO:0000313" key="12">
    <source>
        <dbReference type="Proteomes" id="UP000005238"/>
    </source>
</evidence>